<dbReference type="AlphaFoldDB" id="A0A060M6K6"/>
<evidence type="ECO:0008006" key="4">
    <source>
        <dbReference type="Google" id="ProtNLM"/>
    </source>
</evidence>
<dbReference type="PANTHER" id="PTHR40078">
    <property type="entry name" value="INTEGRAL MEMBRANE PROTEIN-RELATED"/>
    <property type="match status" value="1"/>
</dbReference>
<reference evidence="2 3" key="1">
    <citation type="journal article" date="2014" name="Gene">
        <title>A comparative genomic analysis of the alkalitolerant soil bacterium Bacillus lehensis G1.</title>
        <authorList>
            <person name="Noor Y.M."/>
            <person name="Samsulrizal N.H."/>
            <person name="Jema'on N.A."/>
            <person name="Low K.O."/>
            <person name="Ramli A.N."/>
            <person name="Alias N.I."/>
            <person name="Damis S.I."/>
            <person name="Fuzi S.F."/>
            <person name="Isa M.N."/>
            <person name="Murad A.M."/>
            <person name="Raih M.F."/>
            <person name="Bakar F.D."/>
            <person name="Najimudin N."/>
            <person name="Mahadi N.M."/>
            <person name="Illias R.M."/>
        </authorList>
    </citation>
    <scope>NUCLEOTIDE SEQUENCE [LARGE SCALE GENOMIC DNA]</scope>
    <source>
        <strain evidence="2 3">G1</strain>
    </source>
</reference>
<feature type="transmembrane region" description="Helical" evidence="1">
    <location>
        <begin position="156"/>
        <end position="180"/>
    </location>
</feature>
<dbReference type="RefSeq" id="WP_244877261.1">
    <property type="nucleotide sequence ID" value="NZ_CP003923.1"/>
</dbReference>
<evidence type="ECO:0000313" key="2">
    <source>
        <dbReference type="EMBL" id="AIC96198.1"/>
    </source>
</evidence>
<proteinExistence type="predicted"/>
<evidence type="ECO:0000313" key="3">
    <source>
        <dbReference type="Proteomes" id="UP000027142"/>
    </source>
</evidence>
<keyword evidence="1" id="KW-0812">Transmembrane</keyword>
<evidence type="ECO:0000256" key="1">
    <source>
        <dbReference type="SAM" id="Phobius"/>
    </source>
</evidence>
<feature type="transmembrane region" description="Helical" evidence="1">
    <location>
        <begin position="74"/>
        <end position="97"/>
    </location>
</feature>
<dbReference type="KEGG" id="ble:BleG1_3651"/>
<dbReference type="PATRIC" id="fig|1246626.3.peg.3642"/>
<gene>
    <name evidence="2" type="ORF">BleG1_3651</name>
</gene>
<feature type="transmembrane region" description="Helical" evidence="1">
    <location>
        <begin position="186"/>
        <end position="205"/>
    </location>
</feature>
<sequence length="215" mass="24051">MHVFQRYVLFLLGIVSMGLGIALTTRSDLGTTPISSVPYVLSLALPLSLGTFTFLTLLLFVFLQKLILKKDFPFIQYAQLMIAPLLGMSVDLGMYLTSFLEPTFYLEKIGIVVIGSFFVALGVTLQIEAKTVMNAGEAIVHVLANRLRKPFSSVKIYFDWMLVLTGLLLSLALLGGFYGIREGTLIAAFLVGLFVKWIHFFRTMIHRHFFLKGSE</sequence>
<dbReference type="HOGENOM" id="CLU_083843_2_0_9"/>
<dbReference type="InterPro" id="IPR038750">
    <property type="entry name" value="YczE/YyaS-like"/>
</dbReference>
<keyword evidence="3" id="KW-1185">Reference proteome</keyword>
<dbReference type="STRING" id="1246626.BleG1_3651"/>
<dbReference type="Pfam" id="PF19700">
    <property type="entry name" value="DUF6198"/>
    <property type="match status" value="1"/>
</dbReference>
<feature type="transmembrane region" description="Helical" evidence="1">
    <location>
        <begin position="7"/>
        <end position="25"/>
    </location>
</feature>
<organism evidence="2 3">
    <name type="scientific">Shouchella lehensis G1</name>
    <dbReference type="NCBI Taxonomy" id="1246626"/>
    <lineage>
        <taxon>Bacteria</taxon>
        <taxon>Bacillati</taxon>
        <taxon>Bacillota</taxon>
        <taxon>Bacilli</taxon>
        <taxon>Bacillales</taxon>
        <taxon>Bacillaceae</taxon>
        <taxon>Shouchella</taxon>
    </lineage>
</organism>
<protein>
    <recommendedName>
        <fullName evidence="4">YitT family protein</fullName>
    </recommendedName>
</protein>
<feature type="transmembrane region" description="Helical" evidence="1">
    <location>
        <begin position="109"/>
        <end position="127"/>
    </location>
</feature>
<dbReference type="eggNOG" id="COG2364">
    <property type="taxonomic scope" value="Bacteria"/>
</dbReference>
<feature type="transmembrane region" description="Helical" evidence="1">
    <location>
        <begin position="37"/>
        <end position="62"/>
    </location>
</feature>
<dbReference type="EMBL" id="CP003923">
    <property type="protein sequence ID" value="AIC96198.1"/>
    <property type="molecule type" value="Genomic_DNA"/>
</dbReference>
<keyword evidence="1" id="KW-1133">Transmembrane helix</keyword>
<dbReference type="Proteomes" id="UP000027142">
    <property type="component" value="Chromosome"/>
</dbReference>
<accession>A0A060M6K6</accession>
<dbReference type="PANTHER" id="PTHR40078:SF1">
    <property type="entry name" value="INTEGRAL MEMBRANE PROTEIN"/>
    <property type="match status" value="1"/>
</dbReference>
<keyword evidence="1" id="KW-0472">Membrane</keyword>
<name>A0A060M6K6_9BACI</name>